<sequence>MLFAGNPAEIADRIGTVVTVVDAGRDELTPRAGSEERRKPR</sequence>
<reference evidence="1 2" key="1">
    <citation type="submission" date="2017-11" db="EMBL/GenBank/DDBJ databases">
        <title>Genomic Encyclopedia of Archaeal and Bacterial Type Strains, Phase II (KMG-II): From Individual Species to Whole Genera.</title>
        <authorList>
            <person name="Goeker M."/>
        </authorList>
    </citation>
    <scope>NUCLEOTIDE SEQUENCE [LARGE SCALE GENOMIC DNA]</scope>
    <source>
        <strain evidence="1 2">DSM 25625</strain>
    </source>
</reference>
<name>A0A2M9BW87_9MICO</name>
<dbReference type="AlphaFoldDB" id="A0A2M9BW87"/>
<gene>
    <name evidence="1" type="ORF">CLV54_1986</name>
</gene>
<dbReference type="EMBL" id="PGFB01000003">
    <property type="protein sequence ID" value="PJJ62189.1"/>
    <property type="molecule type" value="Genomic_DNA"/>
</dbReference>
<evidence type="ECO:0000313" key="2">
    <source>
        <dbReference type="Proteomes" id="UP000230161"/>
    </source>
</evidence>
<proteinExistence type="predicted"/>
<protein>
    <submittedName>
        <fullName evidence="1">Uncharacterized protein</fullName>
    </submittedName>
</protein>
<keyword evidence="2" id="KW-1185">Reference proteome</keyword>
<accession>A0A2M9BW87</accession>
<dbReference type="Proteomes" id="UP000230161">
    <property type="component" value="Unassembled WGS sequence"/>
</dbReference>
<organism evidence="1 2">
    <name type="scientific">Compostimonas suwonensis</name>
    <dbReference type="NCBI Taxonomy" id="1048394"/>
    <lineage>
        <taxon>Bacteria</taxon>
        <taxon>Bacillati</taxon>
        <taxon>Actinomycetota</taxon>
        <taxon>Actinomycetes</taxon>
        <taxon>Micrococcales</taxon>
        <taxon>Microbacteriaceae</taxon>
        <taxon>Compostimonas</taxon>
    </lineage>
</organism>
<evidence type="ECO:0000313" key="1">
    <source>
        <dbReference type="EMBL" id="PJJ62189.1"/>
    </source>
</evidence>
<comment type="caution">
    <text evidence="1">The sequence shown here is derived from an EMBL/GenBank/DDBJ whole genome shotgun (WGS) entry which is preliminary data.</text>
</comment>